<evidence type="ECO:0000313" key="1">
    <source>
        <dbReference type="EMBL" id="ERN04684.1"/>
    </source>
</evidence>
<dbReference type="Gramene" id="ERN04684">
    <property type="protein sequence ID" value="ERN04684"/>
    <property type="gene ID" value="AMTR_s00076p00152890"/>
</dbReference>
<evidence type="ECO:0000313" key="2">
    <source>
        <dbReference type="Proteomes" id="UP000017836"/>
    </source>
</evidence>
<gene>
    <name evidence="1" type="ORF">AMTR_s00076p00152890</name>
</gene>
<accession>W1PAJ7</accession>
<dbReference type="EMBL" id="KI394182">
    <property type="protein sequence ID" value="ERN04684.1"/>
    <property type="molecule type" value="Genomic_DNA"/>
</dbReference>
<proteinExistence type="predicted"/>
<keyword evidence="2" id="KW-1185">Reference proteome</keyword>
<dbReference type="Proteomes" id="UP000017836">
    <property type="component" value="Unassembled WGS sequence"/>
</dbReference>
<sequence>MLSAAVREEDKKIRLETSLANNPETSLANRKLDYTETFWRNHMDSVKKQARRHVDQLGADLAYIAMADIFRISWIRWENPFF</sequence>
<protein>
    <submittedName>
        <fullName evidence="1">Uncharacterized protein</fullName>
    </submittedName>
</protein>
<reference evidence="2" key="1">
    <citation type="journal article" date="2013" name="Science">
        <title>The Amborella genome and the evolution of flowering plants.</title>
        <authorList>
            <consortium name="Amborella Genome Project"/>
        </authorList>
    </citation>
    <scope>NUCLEOTIDE SEQUENCE [LARGE SCALE GENOMIC DNA]</scope>
</reference>
<name>W1PAJ7_AMBTC</name>
<dbReference type="HOGENOM" id="CLU_2561353_0_0_1"/>
<dbReference type="AlphaFoldDB" id="W1PAJ7"/>
<organism evidence="1 2">
    <name type="scientific">Amborella trichopoda</name>
    <dbReference type="NCBI Taxonomy" id="13333"/>
    <lineage>
        <taxon>Eukaryota</taxon>
        <taxon>Viridiplantae</taxon>
        <taxon>Streptophyta</taxon>
        <taxon>Embryophyta</taxon>
        <taxon>Tracheophyta</taxon>
        <taxon>Spermatophyta</taxon>
        <taxon>Magnoliopsida</taxon>
        <taxon>Amborellales</taxon>
        <taxon>Amborellaceae</taxon>
        <taxon>Amborella</taxon>
    </lineage>
</organism>